<sequence length="57" mass="6641">MEQTQCKPLLGVILCKQCNRFIAEQDTERVTVYYMDCKSHGCHEDAASEREVQYLEV</sequence>
<dbReference type="EMBL" id="QYZD01000020">
    <property type="protein sequence ID" value="RJG21910.1"/>
    <property type="molecule type" value="Genomic_DNA"/>
</dbReference>
<evidence type="ECO:0000313" key="4">
    <source>
        <dbReference type="Proteomes" id="UP000266177"/>
    </source>
</evidence>
<reference evidence="3 4" key="1">
    <citation type="submission" date="2018-09" db="EMBL/GenBank/DDBJ databases">
        <title>Paenibacillus SK2017-BO5.</title>
        <authorList>
            <person name="Piskunova J.V."/>
            <person name="Dubiley S.A."/>
            <person name="Severinov K.V."/>
        </authorList>
    </citation>
    <scope>NUCLEOTIDE SEQUENCE [LARGE SCALE GENOMIC DNA]</scope>
    <source>
        <strain evidence="3 4">BO5</strain>
    </source>
</reference>
<accession>A0A3A3GFP1</accession>
<evidence type="ECO:0000313" key="5">
    <source>
        <dbReference type="Proteomes" id="UP000315377"/>
    </source>
</evidence>
<name>A0A3A3GFP1_PANTH</name>
<evidence type="ECO:0000313" key="6">
    <source>
        <dbReference type="Proteomes" id="UP001209276"/>
    </source>
</evidence>
<protein>
    <submittedName>
        <fullName evidence="3">GapA-binding peptide SR1P</fullName>
    </submittedName>
</protein>
<dbReference type="Proteomes" id="UP000266177">
    <property type="component" value="Unassembled WGS sequence"/>
</dbReference>
<dbReference type="Proteomes" id="UP001209276">
    <property type="component" value="Unassembled WGS sequence"/>
</dbReference>
<reference evidence="1 6" key="3">
    <citation type="submission" date="2022-05" db="EMBL/GenBank/DDBJ databases">
        <title>Genome Sequencing of Bee-Associated Microbes.</title>
        <authorList>
            <person name="Dunlap C."/>
        </authorList>
    </citation>
    <scope>NUCLEOTIDE SEQUENCE [LARGE SCALE GENOMIC DNA]</scope>
    <source>
        <strain evidence="1 6">NRRL B-14613</strain>
    </source>
</reference>
<reference evidence="2 5" key="2">
    <citation type="submission" date="2019-07" db="EMBL/GenBank/DDBJ databases">
        <title>Paenibacillus thiaminolyticus NRRL B-4156.</title>
        <authorList>
            <person name="Hehnly C."/>
            <person name="Zhang L."/>
        </authorList>
    </citation>
    <scope>NUCLEOTIDE SEQUENCE [LARGE SCALE GENOMIC DNA]</scope>
    <source>
        <strain evidence="2 5">NRRL B-4156</strain>
    </source>
</reference>
<evidence type="ECO:0000313" key="2">
    <source>
        <dbReference type="EMBL" id="QDM46152.1"/>
    </source>
</evidence>
<dbReference type="EMBL" id="CP041405">
    <property type="protein sequence ID" value="QDM46152.1"/>
    <property type="molecule type" value="Genomic_DNA"/>
</dbReference>
<dbReference type="EMBL" id="JAMDMM010000003">
    <property type="protein sequence ID" value="MCY9605773.1"/>
    <property type="molecule type" value="Genomic_DNA"/>
</dbReference>
<gene>
    <name evidence="3" type="ORF">DQX05_19610</name>
    <name evidence="2" type="ORF">FLT43_23760</name>
    <name evidence="1" type="ORF">M5W83_01075</name>
</gene>
<proteinExistence type="predicted"/>
<keyword evidence="6" id="KW-1185">Reference proteome</keyword>
<evidence type="ECO:0000313" key="1">
    <source>
        <dbReference type="EMBL" id="MCY9605773.1"/>
    </source>
</evidence>
<dbReference type="Proteomes" id="UP000315377">
    <property type="component" value="Chromosome"/>
</dbReference>
<dbReference type="OrthoDB" id="2971595at2"/>
<dbReference type="AlphaFoldDB" id="A0A3A3GFP1"/>
<evidence type="ECO:0000313" key="3">
    <source>
        <dbReference type="EMBL" id="RJG21910.1"/>
    </source>
</evidence>
<organism evidence="3 4">
    <name type="scientific">Paenibacillus thiaminolyticus</name>
    <name type="common">Bacillus thiaminolyticus</name>
    <dbReference type="NCBI Taxonomy" id="49283"/>
    <lineage>
        <taxon>Bacteria</taxon>
        <taxon>Bacillati</taxon>
        <taxon>Bacillota</taxon>
        <taxon>Bacilli</taxon>
        <taxon>Bacillales</taxon>
        <taxon>Paenibacillaceae</taxon>
        <taxon>Paenibacillus</taxon>
    </lineage>
</organism>
<dbReference type="GeneID" id="76998981"/>
<dbReference type="RefSeq" id="WP_087440908.1">
    <property type="nucleotide sequence ID" value="NZ_CABMNB010000010.1"/>
</dbReference>